<dbReference type="AlphaFoldDB" id="A0A5B8UCN4"/>
<dbReference type="PANTHER" id="PTHR39175:SF1">
    <property type="entry name" value="FAMILY PROTEIN, PUTATIVE (AFU_ORTHOLOGUE AFUA_3G15060)-RELATED"/>
    <property type="match status" value="1"/>
</dbReference>
<feature type="domain" description="VOC" evidence="1">
    <location>
        <begin position="15"/>
        <end position="129"/>
    </location>
</feature>
<dbReference type="PANTHER" id="PTHR39175">
    <property type="entry name" value="FAMILY PROTEIN, PUTATIVE (AFU_ORTHOLOGUE AFUA_3G15060)-RELATED"/>
    <property type="match status" value="1"/>
</dbReference>
<reference evidence="2 3" key="1">
    <citation type="journal article" date="2018" name="J. Microbiol.">
        <title>Baekduia soli gen. nov., sp. nov., a novel bacterium isolated from the soil of Baekdu Mountain and proposal of a novel family name, Baekduiaceae fam. nov.</title>
        <authorList>
            <person name="An D.S."/>
            <person name="Siddiqi M.Z."/>
            <person name="Kim K.H."/>
            <person name="Yu H.S."/>
            <person name="Im W.T."/>
        </authorList>
    </citation>
    <scope>NUCLEOTIDE SEQUENCE [LARGE SCALE GENOMIC DNA]</scope>
    <source>
        <strain evidence="2 3">BR7-21</strain>
    </source>
</reference>
<accession>A0A5B8UCN4</accession>
<evidence type="ECO:0000313" key="2">
    <source>
        <dbReference type="EMBL" id="QEC50856.1"/>
    </source>
</evidence>
<dbReference type="InterPro" id="IPR029068">
    <property type="entry name" value="Glyas_Bleomycin-R_OHBP_Dase"/>
</dbReference>
<organism evidence="2 3">
    <name type="scientific">Baekduia soli</name>
    <dbReference type="NCBI Taxonomy" id="496014"/>
    <lineage>
        <taxon>Bacteria</taxon>
        <taxon>Bacillati</taxon>
        <taxon>Actinomycetota</taxon>
        <taxon>Thermoleophilia</taxon>
        <taxon>Solirubrobacterales</taxon>
        <taxon>Baekduiaceae</taxon>
        <taxon>Baekduia</taxon>
    </lineage>
</organism>
<dbReference type="Gene3D" id="3.10.180.10">
    <property type="entry name" value="2,3-Dihydroxybiphenyl 1,2-Dioxygenase, domain 1"/>
    <property type="match status" value="1"/>
</dbReference>
<name>A0A5B8UCN4_9ACTN</name>
<dbReference type="KEGG" id="bsol:FSW04_20665"/>
<dbReference type="InterPro" id="IPR041581">
    <property type="entry name" value="Glyoxalase_6"/>
</dbReference>
<dbReference type="EMBL" id="CP042430">
    <property type="protein sequence ID" value="QEC50856.1"/>
    <property type="molecule type" value="Genomic_DNA"/>
</dbReference>
<dbReference type="Proteomes" id="UP000321805">
    <property type="component" value="Chromosome"/>
</dbReference>
<dbReference type="SUPFAM" id="SSF54593">
    <property type="entry name" value="Glyoxalase/Bleomycin resistance protein/Dihydroxybiphenyl dioxygenase"/>
    <property type="match status" value="1"/>
</dbReference>
<evidence type="ECO:0000259" key="1">
    <source>
        <dbReference type="PROSITE" id="PS51819"/>
    </source>
</evidence>
<sequence length="131" mass="13430">MAVAVVGAGGAGVTDLDHVQVAAPPGCEAEARRFYGGLLGLAEIAKPEPLRDRGGVWFAVGGRALHVGVEDPFTPAAKAHPALRAGDLEALAARLAAAGAVVRWDDALPGVRRCHTEDPWGNRLELVAAGP</sequence>
<proteinExistence type="predicted"/>
<protein>
    <submittedName>
        <fullName evidence="2">Glyoxalase</fullName>
    </submittedName>
</protein>
<gene>
    <name evidence="2" type="ORF">FSW04_20665</name>
</gene>
<evidence type="ECO:0000313" key="3">
    <source>
        <dbReference type="Proteomes" id="UP000321805"/>
    </source>
</evidence>
<dbReference type="OrthoDB" id="9813630at2"/>
<dbReference type="InterPro" id="IPR037523">
    <property type="entry name" value="VOC_core"/>
</dbReference>
<keyword evidence="3" id="KW-1185">Reference proteome</keyword>
<dbReference type="Pfam" id="PF18029">
    <property type="entry name" value="Glyoxalase_6"/>
    <property type="match status" value="1"/>
</dbReference>
<dbReference type="PROSITE" id="PS51819">
    <property type="entry name" value="VOC"/>
    <property type="match status" value="1"/>
</dbReference>